<keyword evidence="4" id="KW-1185">Reference proteome</keyword>
<evidence type="ECO:0000313" key="4">
    <source>
        <dbReference type="Proteomes" id="UP001564626"/>
    </source>
</evidence>
<comment type="caution">
    <text evidence="3">The sequence shown here is derived from an EMBL/GenBank/DDBJ whole genome shotgun (WGS) entry which is preliminary data.</text>
</comment>
<dbReference type="InterPro" id="IPR050212">
    <property type="entry name" value="Ntdp-like"/>
</dbReference>
<accession>A0ABV4CLX9</accession>
<reference evidence="3 4" key="1">
    <citation type="submission" date="2024-08" db="EMBL/GenBank/DDBJ databases">
        <title>Genome mining of Saccharopolyspora cebuensis PGLac3 from Nigerian medicinal plant.</title>
        <authorList>
            <person name="Ezeobiora C.E."/>
            <person name="Igbokwe N.H."/>
            <person name="Amin D.H."/>
            <person name="Mendie U.E."/>
        </authorList>
    </citation>
    <scope>NUCLEOTIDE SEQUENCE [LARGE SCALE GENOMIC DNA]</scope>
    <source>
        <strain evidence="3 4">PGLac3</strain>
    </source>
</reference>
<dbReference type="Proteomes" id="UP001564626">
    <property type="component" value="Unassembled WGS sequence"/>
</dbReference>
<sequence length="224" mass="25191">MLRTTAGAASPNPIEQRPVWGPGERVLYRFQRLDSSLGAVHPARVVDDDGDRLLCWVLPGTEIRVTTAPDGRSPRELPLAERFTTPRVAARSSWRGGPNLRLVQERRWSSVWWFFEPDGRFRNWYINLEVPLGRDAAGVIRVDGVLDLEVFPDGRWSWKDEHEVGPAVAAGRFGADHLRRLRTEGERMIEAAEAGRFPFDGTYCDARPDPSWTAPALPPSLLLA</sequence>
<dbReference type="Gene3D" id="2.40.380.10">
    <property type="entry name" value="FomD-like"/>
    <property type="match status" value="1"/>
</dbReference>
<dbReference type="InterPro" id="IPR035930">
    <property type="entry name" value="FomD-like_sf"/>
</dbReference>
<evidence type="ECO:0000259" key="2">
    <source>
        <dbReference type="Pfam" id="PF04167"/>
    </source>
</evidence>
<proteinExistence type="predicted"/>
<evidence type="ECO:0000256" key="1">
    <source>
        <dbReference type="ARBA" id="ARBA00022801"/>
    </source>
</evidence>
<name>A0ABV4CLX9_9PSEU</name>
<evidence type="ECO:0000313" key="3">
    <source>
        <dbReference type="EMBL" id="MEY8040811.1"/>
    </source>
</evidence>
<dbReference type="RefSeq" id="WP_345365106.1">
    <property type="nucleotide sequence ID" value="NZ_BAABII010000013.1"/>
</dbReference>
<dbReference type="Pfam" id="PF04167">
    <property type="entry name" value="DUF402"/>
    <property type="match status" value="1"/>
</dbReference>
<dbReference type="SUPFAM" id="SSF159234">
    <property type="entry name" value="FomD-like"/>
    <property type="match status" value="1"/>
</dbReference>
<dbReference type="PANTHER" id="PTHR39159">
    <property type="match status" value="1"/>
</dbReference>
<dbReference type="PANTHER" id="PTHR39159:SF1">
    <property type="entry name" value="UPF0374 PROTEIN YGAC"/>
    <property type="match status" value="1"/>
</dbReference>
<gene>
    <name evidence="3" type="ORF">AB8O55_15490</name>
</gene>
<dbReference type="InterPro" id="IPR007295">
    <property type="entry name" value="DUF402"/>
</dbReference>
<dbReference type="EMBL" id="JBGEHV010000026">
    <property type="protein sequence ID" value="MEY8040811.1"/>
    <property type="molecule type" value="Genomic_DNA"/>
</dbReference>
<feature type="domain" description="DUF402" evidence="2">
    <location>
        <begin position="73"/>
        <end position="197"/>
    </location>
</feature>
<keyword evidence="1" id="KW-0378">Hydrolase</keyword>
<protein>
    <submittedName>
        <fullName evidence="3">DUF402 domain-containing protein</fullName>
    </submittedName>
</protein>
<organism evidence="3 4">
    <name type="scientific">Saccharopolyspora cebuensis</name>
    <dbReference type="NCBI Taxonomy" id="418759"/>
    <lineage>
        <taxon>Bacteria</taxon>
        <taxon>Bacillati</taxon>
        <taxon>Actinomycetota</taxon>
        <taxon>Actinomycetes</taxon>
        <taxon>Pseudonocardiales</taxon>
        <taxon>Pseudonocardiaceae</taxon>
        <taxon>Saccharopolyspora</taxon>
    </lineage>
</organism>